<evidence type="ECO:0000256" key="2">
    <source>
        <dbReference type="ARBA" id="ARBA00022475"/>
    </source>
</evidence>
<gene>
    <name evidence="7" type="ORF">CD122_07850</name>
</gene>
<evidence type="ECO:0000256" key="1">
    <source>
        <dbReference type="ARBA" id="ARBA00004651"/>
    </source>
</evidence>
<keyword evidence="5 6" id="KW-0472">Membrane</keyword>
<dbReference type="InterPro" id="IPR036259">
    <property type="entry name" value="MFS_trans_sf"/>
</dbReference>
<feature type="transmembrane region" description="Helical" evidence="6">
    <location>
        <begin position="220"/>
        <end position="239"/>
    </location>
</feature>
<dbReference type="CDD" id="cd06173">
    <property type="entry name" value="MFS_MefA_like"/>
    <property type="match status" value="1"/>
</dbReference>
<feature type="transmembrane region" description="Helical" evidence="6">
    <location>
        <begin position="149"/>
        <end position="174"/>
    </location>
</feature>
<evidence type="ECO:0000256" key="6">
    <source>
        <dbReference type="SAM" id="Phobius"/>
    </source>
</evidence>
<dbReference type="RefSeq" id="WP_103358440.1">
    <property type="nucleotide sequence ID" value="NZ_PPRF01000048.1"/>
</dbReference>
<dbReference type="Gene3D" id="1.20.1250.20">
    <property type="entry name" value="MFS general substrate transporter like domains"/>
    <property type="match status" value="1"/>
</dbReference>
<dbReference type="GO" id="GO:0022857">
    <property type="term" value="F:transmembrane transporter activity"/>
    <property type="evidence" value="ECO:0007669"/>
    <property type="project" value="InterPro"/>
</dbReference>
<dbReference type="Pfam" id="PF07690">
    <property type="entry name" value="MFS_1"/>
    <property type="match status" value="1"/>
</dbReference>
<keyword evidence="3 6" id="KW-0812">Transmembrane</keyword>
<name>A0A2K3YMG2_9STAP</name>
<comment type="caution">
    <text evidence="7">The sequence shown here is derived from an EMBL/GenBank/DDBJ whole genome shotgun (WGS) entry which is preliminary data.</text>
</comment>
<keyword evidence="8" id="KW-1185">Reference proteome</keyword>
<reference evidence="7 8" key="1">
    <citation type="submission" date="2017-08" db="EMBL/GenBank/DDBJ databases">
        <title>Draft genome sequences of 64 type strains of genus Staph aureus.</title>
        <authorList>
            <person name="Cole K."/>
            <person name="Golubchik T."/>
            <person name="Russell J."/>
            <person name="Foster D."/>
            <person name="Llewelyn M."/>
            <person name="Wilson D."/>
            <person name="Crook D."/>
            <person name="Paul J."/>
        </authorList>
    </citation>
    <scope>NUCLEOTIDE SEQUENCE [LARGE SCALE GENOMIC DNA]</scope>
    <source>
        <strain evidence="7 8">DSM 21968</strain>
    </source>
</reference>
<dbReference type="GO" id="GO:0005886">
    <property type="term" value="C:plasma membrane"/>
    <property type="evidence" value="ECO:0007669"/>
    <property type="project" value="UniProtKB-SubCell"/>
</dbReference>
<evidence type="ECO:0000256" key="5">
    <source>
        <dbReference type="ARBA" id="ARBA00023136"/>
    </source>
</evidence>
<feature type="transmembrane region" description="Helical" evidence="6">
    <location>
        <begin position="283"/>
        <end position="302"/>
    </location>
</feature>
<feature type="transmembrane region" description="Helical" evidence="6">
    <location>
        <begin position="81"/>
        <end position="109"/>
    </location>
</feature>
<dbReference type="EMBL" id="PPRF01000048">
    <property type="protein sequence ID" value="PNZ26796.1"/>
    <property type="molecule type" value="Genomic_DNA"/>
</dbReference>
<evidence type="ECO:0000313" key="8">
    <source>
        <dbReference type="Proteomes" id="UP000242752"/>
    </source>
</evidence>
<feature type="transmembrane region" description="Helical" evidence="6">
    <location>
        <begin position="53"/>
        <end position="74"/>
    </location>
</feature>
<dbReference type="Proteomes" id="UP000242752">
    <property type="component" value="Unassembled WGS sequence"/>
</dbReference>
<accession>A0A2K3YMG2</accession>
<keyword evidence="2" id="KW-1003">Cell membrane</keyword>
<feature type="transmembrane region" description="Helical" evidence="6">
    <location>
        <begin position="251"/>
        <end position="271"/>
    </location>
</feature>
<dbReference type="AlphaFoldDB" id="A0A2K3YMG2"/>
<evidence type="ECO:0000256" key="4">
    <source>
        <dbReference type="ARBA" id="ARBA00022989"/>
    </source>
</evidence>
<feature type="transmembrane region" description="Helical" evidence="6">
    <location>
        <begin position="21"/>
        <end position="47"/>
    </location>
</feature>
<keyword evidence="4 6" id="KW-1133">Transmembrane helix</keyword>
<dbReference type="OrthoDB" id="2351575at2"/>
<dbReference type="PANTHER" id="PTHR23513:SF19">
    <property type="entry name" value="MAJOR FACILITATOR SUPERFAMILY (MFS) PROFILE DOMAIN-CONTAINING PROTEIN"/>
    <property type="match status" value="1"/>
</dbReference>
<feature type="transmembrane region" description="Helical" evidence="6">
    <location>
        <begin position="370"/>
        <end position="390"/>
    </location>
</feature>
<dbReference type="PANTHER" id="PTHR23513">
    <property type="entry name" value="INTEGRAL MEMBRANE EFFLUX PROTEIN-RELATED"/>
    <property type="match status" value="1"/>
</dbReference>
<evidence type="ECO:0000256" key="3">
    <source>
        <dbReference type="ARBA" id="ARBA00022692"/>
    </source>
</evidence>
<proteinExistence type="predicted"/>
<feature type="transmembrane region" description="Helical" evidence="6">
    <location>
        <begin position="308"/>
        <end position="330"/>
    </location>
</feature>
<evidence type="ECO:0000313" key="7">
    <source>
        <dbReference type="EMBL" id="PNZ26796.1"/>
    </source>
</evidence>
<protein>
    <submittedName>
        <fullName evidence="7">MFS transporter</fullName>
    </submittedName>
</protein>
<sequence>MQKISFRYLWIGQSFANIGDVLYMVSLITAVYQVTSSVTYMALIPFLITTSRFVSGIIAPLIMEHIPLKVLLAYSQLGKTVIMLLLICTATLSAHVSLIFIFVALVAFLDGWATPARNALIPVYVEKSVLVRANSFLATLDQTINLSGWAVGGIIVTLIGVNDTLSLTFILYIVATLCMFRIDNVSSASEDSRQTASKWDMLKEGWVTVLHHPTLRTISVTVFFESIANVVWVAAIMYIYVEQVLHVSTHWWGYINASFFAGLMIGGFVSFKWSQFIDHHPRYVICIGAVTIGIFTFLFGIISSPWIALMISCLFGIASQTKGITQLTIIQQSVVQRLLPKVYAVQDVLVTATFGISSLALGALTDMWGVRTTFIFAALLLAISAIYVIANRKNLINEGMYPKP</sequence>
<comment type="subcellular location">
    <subcellularLocation>
        <location evidence="1">Cell membrane</location>
        <topology evidence="1">Multi-pass membrane protein</topology>
    </subcellularLocation>
</comment>
<feature type="transmembrane region" description="Helical" evidence="6">
    <location>
        <begin position="342"/>
        <end position="364"/>
    </location>
</feature>
<dbReference type="InterPro" id="IPR011701">
    <property type="entry name" value="MFS"/>
</dbReference>
<organism evidence="7 8">
    <name type="scientific">Staphylococcus rostri</name>
    <dbReference type="NCBI Taxonomy" id="522262"/>
    <lineage>
        <taxon>Bacteria</taxon>
        <taxon>Bacillati</taxon>
        <taxon>Bacillota</taxon>
        <taxon>Bacilli</taxon>
        <taxon>Bacillales</taxon>
        <taxon>Staphylococcaceae</taxon>
        <taxon>Staphylococcus</taxon>
    </lineage>
</organism>
<dbReference type="SUPFAM" id="SSF103473">
    <property type="entry name" value="MFS general substrate transporter"/>
    <property type="match status" value="1"/>
</dbReference>